<feature type="signal peptide" evidence="5">
    <location>
        <begin position="1"/>
        <end position="24"/>
    </location>
</feature>
<keyword evidence="4" id="KW-0862">Zinc</keyword>
<evidence type="ECO:0000313" key="7">
    <source>
        <dbReference type="EMBL" id="GHC89205.1"/>
    </source>
</evidence>
<feature type="domain" description="Metallo-beta-lactamase" evidence="6">
    <location>
        <begin position="101"/>
        <end position="288"/>
    </location>
</feature>
<comment type="caution">
    <text evidence="7">The sequence shown here is derived from an EMBL/GenBank/DDBJ whole genome shotgun (WGS) entry which is preliminary data.</text>
</comment>
<dbReference type="SMART" id="SM00849">
    <property type="entry name" value="Lactamase_B"/>
    <property type="match status" value="1"/>
</dbReference>
<dbReference type="PROSITE" id="PS51257">
    <property type="entry name" value="PROKAR_LIPOPROTEIN"/>
    <property type="match status" value="1"/>
</dbReference>
<evidence type="ECO:0000313" key="8">
    <source>
        <dbReference type="Proteomes" id="UP000626210"/>
    </source>
</evidence>
<keyword evidence="3" id="KW-0378">Hydrolase</keyword>
<keyword evidence="8" id="KW-1185">Reference proteome</keyword>
<dbReference type="Gene3D" id="3.60.15.10">
    <property type="entry name" value="Ribonuclease Z/Hydroxyacylglutathione hydrolase-like"/>
    <property type="match status" value="1"/>
</dbReference>
<reference evidence="8" key="1">
    <citation type="journal article" date="2019" name="Int. J. Syst. Evol. Microbiol.">
        <title>The Global Catalogue of Microorganisms (GCM) 10K type strain sequencing project: providing services to taxonomists for standard genome sequencing and annotation.</title>
        <authorList>
            <consortium name="The Broad Institute Genomics Platform"/>
            <consortium name="The Broad Institute Genome Sequencing Center for Infectious Disease"/>
            <person name="Wu L."/>
            <person name="Ma J."/>
        </authorList>
    </citation>
    <scope>NUCLEOTIDE SEQUENCE [LARGE SCALE GENOMIC DNA]</scope>
    <source>
        <strain evidence="8">KCTC 23314</strain>
    </source>
</reference>
<evidence type="ECO:0000259" key="6">
    <source>
        <dbReference type="SMART" id="SM00849"/>
    </source>
</evidence>
<dbReference type="Proteomes" id="UP000626210">
    <property type="component" value="Unassembled WGS sequence"/>
</dbReference>
<name>A0ABQ3G4V6_9BURK</name>
<dbReference type="RefSeq" id="WP_189688377.1">
    <property type="nucleotide sequence ID" value="NZ_BMYK01000012.1"/>
</dbReference>
<evidence type="ECO:0000256" key="5">
    <source>
        <dbReference type="SAM" id="SignalP"/>
    </source>
</evidence>
<dbReference type="PANTHER" id="PTHR46233">
    <property type="entry name" value="HYDROXYACYLGLUTATHIONE HYDROLASE GLOC"/>
    <property type="match status" value="1"/>
</dbReference>
<organism evidence="7 8">
    <name type="scientific">Pseudorhodoferax aquiterrae</name>
    <dbReference type="NCBI Taxonomy" id="747304"/>
    <lineage>
        <taxon>Bacteria</taxon>
        <taxon>Pseudomonadati</taxon>
        <taxon>Pseudomonadota</taxon>
        <taxon>Betaproteobacteria</taxon>
        <taxon>Burkholderiales</taxon>
        <taxon>Comamonadaceae</taxon>
    </lineage>
</organism>
<dbReference type="Pfam" id="PF00753">
    <property type="entry name" value="Lactamase_B"/>
    <property type="match status" value="1"/>
</dbReference>
<evidence type="ECO:0000256" key="4">
    <source>
        <dbReference type="ARBA" id="ARBA00022833"/>
    </source>
</evidence>
<evidence type="ECO:0000256" key="1">
    <source>
        <dbReference type="ARBA" id="ARBA00001947"/>
    </source>
</evidence>
<dbReference type="InterPro" id="IPR036866">
    <property type="entry name" value="RibonucZ/Hydroxyglut_hydro"/>
</dbReference>
<dbReference type="InterPro" id="IPR001279">
    <property type="entry name" value="Metallo-B-lactamas"/>
</dbReference>
<feature type="chain" id="PRO_5047281980" description="Metallo-beta-lactamase domain-containing protein" evidence="5">
    <location>
        <begin position="25"/>
        <end position="339"/>
    </location>
</feature>
<comment type="cofactor">
    <cofactor evidence="1">
        <name>Zn(2+)</name>
        <dbReference type="ChEBI" id="CHEBI:29105"/>
    </cofactor>
</comment>
<dbReference type="CDD" id="cd16280">
    <property type="entry name" value="metallo-hydrolase-like_MBL-fold"/>
    <property type="match status" value="1"/>
</dbReference>
<dbReference type="SUPFAM" id="SSF56281">
    <property type="entry name" value="Metallo-hydrolase/oxidoreductase"/>
    <property type="match status" value="1"/>
</dbReference>
<sequence>MKTIQRRAPALAAAAALATLVGCATGPTEPPASAASVAHHVSRASALAGEDLKYLMPVCNPQPAQRAAGPEIEALLQRMIARPAPAPAQVFDNLYYVGSAWVSAWVLRTSEGLILIDALNNAAEAQALIEGGMKTLGLDPAQIKYLVITHGHGDHYGAATALVRKYGVRLVASEIDWQMMQTTLEFDAVSWDRPPRRGPRDIGVKDGDTLTLGDTTIGFNVTPGHTLGTLSPVFDVRTRGQTHRALMWGGTAFNFGRDMQRLQSYIGETERMRKLVADQHVDVLLSNHPGSDGTVDKVAKLQLASPVHPFVGGQATVDRGLQVLGACARAQRDRFLSAT</sequence>
<protein>
    <recommendedName>
        <fullName evidence="6">Metallo-beta-lactamase domain-containing protein</fullName>
    </recommendedName>
</protein>
<keyword evidence="2" id="KW-0479">Metal-binding</keyword>
<accession>A0ABQ3G4V6</accession>
<dbReference type="EMBL" id="BMYK01000012">
    <property type="protein sequence ID" value="GHC89205.1"/>
    <property type="molecule type" value="Genomic_DNA"/>
</dbReference>
<dbReference type="InterPro" id="IPR051453">
    <property type="entry name" value="MBL_Glyoxalase_II"/>
</dbReference>
<proteinExistence type="predicted"/>
<dbReference type="PANTHER" id="PTHR46233:SF3">
    <property type="entry name" value="HYDROXYACYLGLUTATHIONE HYDROLASE GLOC"/>
    <property type="match status" value="1"/>
</dbReference>
<evidence type="ECO:0000256" key="2">
    <source>
        <dbReference type="ARBA" id="ARBA00022723"/>
    </source>
</evidence>
<evidence type="ECO:0000256" key="3">
    <source>
        <dbReference type="ARBA" id="ARBA00022801"/>
    </source>
</evidence>
<keyword evidence="5" id="KW-0732">Signal</keyword>
<gene>
    <name evidence="7" type="ORF">GCM10007320_36620</name>
</gene>